<accession>A0A6J4IGW2</accession>
<feature type="domain" description="Peptidase C39-like" evidence="1">
    <location>
        <begin position="28"/>
        <end position="82"/>
    </location>
</feature>
<dbReference type="AlphaFoldDB" id="A0A6J4IGW2"/>
<organism evidence="2">
    <name type="scientific">uncultured Chloroflexota bacterium</name>
    <dbReference type="NCBI Taxonomy" id="166587"/>
    <lineage>
        <taxon>Bacteria</taxon>
        <taxon>Bacillati</taxon>
        <taxon>Chloroflexota</taxon>
        <taxon>environmental samples</taxon>
    </lineage>
</organism>
<proteinExistence type="predicted"/>
<sequence>MARLRQEIAALGETGPKPASEPYRWFPLPVPFVSQLEHDGLGYNNNCGPACVTMALAYNGIVEGSRDTMHRVAEHIRRAPWNNRAYTSFQQTKAAAAERNIPNDELFT</sequence>
<gene>
    <name evidence="2" type="ORF">AVDCRST_MAG77-2051</name>
</gene>
<name>A0A6J4IGW2_9CHLR</name>
<evidence type="ECO:0000313" key="2">
    <source>
        <dbReference type="EMBL" id="CAA9250475.1"/>
    </source>
</evidence>
<dbReference type="EMBL" id="CADCTC010000124">
    <property type="protein sequence ID" value="CAA9250475.1"/>
    <property type="molecule type" value="Genomic_DNA"/>
</dbReference>
<reference evidence="2" key="1">
    <citation type="submission" date="2020-02" db="EMBL/GenBank/DDBJ databases">
        <authorList>
            <person name="Meier V. D."/>
        </authorList>
    </citation>
    <scope>NUCLEOTIDE SEQUENCE</scope>
    <source>
        <strain evidence="2">AVDCRST_MAG77</strain>
    </source>
</reference>
<protein>
    <recommendedName>
        <fullName evidence="1">Peptidase C39-like domain-containing protein</fullName>
    </recommendedName>
</protein>
<dbReference type="Pfam" id="PF13529">
    <property type="entry name" value="Peptidase_C39_2"/>
    <property type="match status" value="1"/>
</dbReference>
<evidence type="ECO:0000259" key="1">
    <source>
        <dbReference type="Pfam" id="PF13529"/>
    </source>
</evidence>
<dbReference type="InterPro" id="IPR039564">
    <property type="entry name" value="Peptidase_C39-like"/>
</dbReference>